<reference evidence="4 5" key="1">
    <citation type="submission" date="2019-12" db="EMBL/GenBank/DDBJ databases">
        <title>Genomic-based taxomic classification of the family Erythrobacteraceae.</title>
        <authorList>
            <person name="Xu L."/>
        </authorList>
    </citation>
    <scope>NUCLEOTIDE SEQUENCE [LARGE SCALE GENOMIC DNA]</scope>
    <source>
        <strain evidence="4 5">S36</strain>
    </source>
</reference>
<evidence type="ECO:0000259" key="2">
    <source>
        <dbReference type="Pfam" id="PF04773"/>
    </source>
</evidence>
<dbReference type="InterPro" id="IPR012373">
    <property type="entry name" value="Ferrdict_sens_TM"/>
</dbReference>
<dbReference type="EMBL" id="WTYJ01000003">
    <property type="protein sequence ID" value="MXP00348.1"/>
    <property type="molecule type" value="Genomic_DNA"/>
</dbReference>
<dbReference type="Gene3D" id="3.55.50.30">
    <property type="match status" value="1"/>
</dbReference>
<dbReference type="Proteomes" id="UP000469430">
    <property type="component" value="Unassembled WGS sequence"/>
</dbReference>
<accession>A0A6I4U064</accession>
<dbReference type="Gene3D" id="2.60.120.1440">
    <property type="match status" value="1"/>
</dbReference>
<feature type="domain" description="FecR N-terminal" evidence="3">
    <location>
        <begin position="48"/>
        <end position="90"/>
    </location>
</feature>
<dbReference type="AlphaFoldDB" id="A0A6I4U064"/>
<organism evidence="4 5">
    <name type="scientific">Croceibacterium xixiisoli</name>
    <dbReference type="NCBI Taxonomy" id="1476466"/>
    <lineage>
        <taxon>Bacteria</taxon>
        <taxon>Pseudomonadati</taxon>
        <taxon>Pseudomonadota</taxon>
        <taxon>Alphaproteobacteria</taxon>
        <taxon>Sphingomonadales</taxon>
        <taxon>Erythrobacteraceae</taxon>
        <taxon>Croceibacterium</taxon>
    </lineage>
</organism>
<dbReference type="PIRSF" id="PIRSF018266">
    <property type="entry name" value="FecR"/>
    <property type="match status" value="1"/>
</dbReference>
<dbReference type="InterPro" id="IPR032623">
    <property type="entry name" value="FecR_N"/>
</dbReference>
<dbReference type="InterPro" id="IPR006860">
    <property type="entry name" value="FecR"/>
</dbReference>
<evidence type="ECO:0000259" key="3">
    <source>
        <dbReference type="Pfam" id="PF16220"/>
    </source>
</evidence>
<proteinExistence type="predicted"/>
<protein>
    <submittedName>
        <fullName evidence="4">DUF4880 domain-containing protein</fullName>
    </submittedName>
</protein>
<feature type="domain" description="FecR protein" evidence="2">
    <location>
        <begin position="141"/>
        <end position="232"/>
    </location>
</feature>
<comment type="caution">
    <text evidence="4">The sequence shown here is derived from an EMBL/GenBank/DDBJ whole genome shotgun (WGS) entry which is preliminary data.</text>
</comment>
<dbReference type="Pfam" id="PF04773">
    <property type="entry name" value="FecR"/>
    <property type="match status" value="1"/>
</dbReference>
<dbReference type="PANTHER" id="PTHR30273">
    <property type="entry name" value="PERIPLASMIC SIGNAL SENSOR AND SIGMA FACTOR ACTIVATOR FECR-RELATED"/>
    <property type="match status" value="1"/>
</dbReference>
<dbReference type="Pfam" id="PF16220">
    <property type="entry name" value="DUF4880"/>
    <property type="match status" value="1"/>
</dbReference>
<keyword evidence="5" id="KW-1185">Reference proteome</keyword>
<evidence type="ECO:0000313" key="5">
    <source>
        <dbReference type="Proteomes" id="UP000469430"/>
    </source>
</evidence>
<sequence>MRRRLSVPDKLATVSSSQCGRHGDRTASGRRTSVNESDGTRDTGQIRDEATRWFVRLHDDPADPAPRAMFEAWRDADPRHAESYARIQRLWGASGHLPSLAHSPPKVDRRSVLRGGMAAAASVAAIAGIGRIALGPHPFADHRTTTGERRNIALADGSTVELSSASALDFEMRPHERVARLLGGEAFFSVASDPARPFRVETGDGTVTALGTAFAVANEQRGVRVTVTEHAVQVQAYQSAAQVNAGQALVFGNGSLGPVETSDPNRLAWRDGRLAFAARPLAEVVAELGRWSGSEIIVLDDALAQQPVTLMIGTDDAASGVERIAAVVPMRMMRVGKLLTLLRAA</sequence>
<evidence type="ECO:0000256" key="1">
    <source>
        <dbReference type="SAM" id="MobiDB-lite"/>
    </source>
</evidence>
<dbReference type="GO" id="GO:0016989">
    <property type="term" value="F:sigma factor antagonist activity"/>
    <property type="evidence" value="ECO:0007669"/>
    <property type="project" value="TreeGrafter"/>
</dbReference>
<feature type="region of interest" description="Disordered" evidence="1">
    <location>
        <begin position="1"/>
        <end position="43"/>
    </location>
</feature>
<name>A0A6I4U064_9SPHN</name>
<gene>
    <name evidence="4" type="ORF">GRI97_15255</name>
</gene>
<dbReference type="PANTHER" id="PTHR30273:SF2">
    <property type="entry name" value="PROTEIN FECR"/>
    <property type="match status" value="1"/>
</dbReference>
<evidence type="ECO:0000313" key="4">
    <source>
        <dbReference type="EMBL" id="MXP00348.1"/>
    </source>
</evidence>